<feature type="region of interest" description="Disordered" evidence="1">
    <location>
        <begin position="167"/>
        <end position="222"/>
    </location>
</feature>
<accession>A0A8E2EJI2</accession>
<evidence type="ECO:0000256" key="1">
    <source>
        <dbReference type="SAM" id="MobiDB-lite"/>
    </source>
</evidence>
<keyword evidence="4" id="KW-1185">Reference proteome</keyword>
<feature type="transmembrane region" description="Helical" evidence="2">
    <location>
        <begin position="291"/>
        <end position="309"/>
    </location>
</feature>
<dbReference type="AlphaFoldDB" id="A0A8E2EJI2"/>
<feature type="region of interest" description="Disordered" evidence="1">
    <location>
        <begin position="56"/>
        <end position="95"/>
    </location>
</feature>
<gene>
    <name evidence="3" type="ORF">K432DRAFT_422150</name>
</gene>
<evidence type="ECO:0000256" key="2">
    <source>
        <dbReference type="SAM" id="Phobius"/>
    </source>
</evidence>
<keyword evidence="2" id="KW-1133">Transmembrane helix</keyword>
<name>A0A8E2EJI2_9PEZI</name>
<protein>
    <submittedName>
        <fullName evidence="3">Uncharacterized protein</fullName>
    </submittedName>
</protein>
<keyword evidence="2" id="KW-0472">Membrane</keyword>
<sequence>MAKTTINNSANNDSLPPPAGIPGLHRAFDPTTLAFRHGSAIELDDIISNHAIHNYPSSSRAASSTADPTDTIWSSQRASSGTKPTSNGTSYPGLRYNGNGKEAIIYASSSSMSATHGSGSDTEREVVRDERLLGLGSWAGVAPARAPRKVNKHAKKAKKPVVIVQHDGPASVSEDEEESTEQVTYSNGKDAKYLRQRRNKTNDELGLAEEGGVSGKSTDSRPVPLSNPRIVAMVVFAIAILLTLSICTWAISHTGKHRMGCTKGIILGATVLIFIFTAGLMVAARRVLMEVLLMALVEFLAGSVLLIEIGELMQH</sequence>
<dbReference type="Proteomes" id="UP000250266">
    <property type="component" value="Unassembled WGS sequence"/>
</dbReference>
<reference evidence="3 4" key="1">
    <citation type="journal article" date="2016" name="Nat. Commun.">
        <title>Ectomycorrhizal ecology is imprinted in the genome of the dominant symbiotic fungus Cenococcum geophilum.</title>
        <authorList>
            <consortium name="DOE Joint Genome Institute"/>
            <person name="Peter M."/>
            <person name="Kohler A."/>
            <person name="Ohm R.A."/>
            <person name="Kuo A."/>
            <person name="Krutzmann J."/>
            <person name="Morin E."/>
            <person name="Arend M."/>
            <person name="Barry K.W."/>
            <person name="Binder M."/>
            <person name="Choi C."/>
            <person name="Clum A."/>
            <person name="Copeland A."/>
            <person name="Grisel N."/>
            <person name="Haridas S."/>
            <person name="Kipfer T."/>
            <person name="LaButti K."/>
            <person name="Lindquist E."/>
            <person name="Lipzen A."/>
            <person name="Maire R."/>
            <person name="Meier B."/>
            <person name="Mihaltcheva S."/>
            <person name="Molinier V."/>
            <person name="Murat C."/>
            <person name="Poggeler S."/>
            <person name="Quandt C.A."/>
            <person name="Sperisen C."/>
            <person name="Tritt A."/>
            <person name="Tisserant E."/>
            <person name="Crous P.W."/>
            <person name="Henrissat B."/>
            <person name="Nehls U."/>
            <person name="Egli S."/>
            <person name="Spatafora J.W."/>
            <person name="Grigoriev I.V."/>
            <person name="Martin F.M."/>
        </authorList>
    </citation>
    <scope>NUCLEOTIDE SEQUENCE [LARGE SCALE GENOMIC DNA]</scope>
    <source>
        <strain evidence="3 4">CBS 459.81</strain>
    </source>
</reference>
<feature type="transmembrane region" description="Helical" evidence="2">
    <location>
        <begin position="230"/>
        <end position="252"/>
    </location>
</feature>
<evidence type="ECO:0000313" key="3">
    <source>
        <dbReference type="EMBL" id="OCK84923.1"/>
    </source>
</evidence>
<feature type="region of interest" description="Disordered" evidence="1">
    <location>
        <begin position="1"/>
        <end position="23"/>
    </location>
</feature>
<proteinExistence type="predicted"/>
<dbReference type="OrthoDB" id="3916171at2759"/>
<evidence type="ECO:0000313" key="4">
    <source>
        <dbReference type="Proteomes" id="UP000250266"/>
    </source>
</evidence>
<organism evidence="3 4">
    <name type="scientific">Lepidopterella palustris CBS 459.81</name>
    <dbReference type="NCBI Taxonomy" id="1314670"/>
    <lineage>
        <taxon>Eukaryota</taxon>
        <taxon>Fungi</taxon>
        <taxon>Dikarya</taxon>
        <taxon>Ascomycota</taxon>
        <taxon>Pezizomycotina</taxon>
        <taxon>Dothideomycetes</taxon>
        <taxon>Pleosporomycetidae</taxon>
        <taxon>Mytilinidiales</taxon>
        <taxon>Argynnaceae</taxon>
        <taxon>Lepidopterella</taxon>
    </lineage>
</organism>
<feature type="compositionally biased region" description="Polar residues" evidence="1">
    <location>
        <begin position="1"/>
        <end position="14"/>
    </location>
</feature>
<feature type="transmembrane region" description="Helical" evidence="2">
    <location>
        <begin position="264"/>
        <end position="285"/>
    </location>
</feature>
<dbReference type="EMBL" id="KV744827">
    <property type="protein sequence ID" value="OCK84923.1"/>
    <property type="molecule type" value="Genomic_DNA"/>
</dbReference>
<feature type="compositionally biased region" description="Polar residues" evidence="1">
    <location>
        <begin position="56"/>
        <end position="90"/>
    </location>
</feature>
<keyword evidence="2" id="KW-0812">Transmembrane</keyword>